<dbReference type="OrthoDB" id="5520599at2"/>
<feature type="transmembrane region" description="Helical" evidence="2">
    <location>
        <begin position="47"/>
        <end position="69"/>
    </location>
</feature>
<feature type="transmembrane region" description="Helical" evidence="2">
    <location>
        <begin position="6"/>
        <end position="26"/>
    </location>
</feature>
<evidence type="ECO:0000313" key="3">
    <source>
        <dbReference type="EMBL" id="AUX41058.1"/>
    </source>
</evidence>
<dbReference type="RefSeq" id="WP_104978837.1">
    <property type="nucleotide sequence ID" value="NZ_CP012673.1"/>
</dbReference>
<organism evidence="3 4">
    <name type="scientific">Sorangium cellulosum</name>
    <name type="common">Polyangium cellulosum</name>
    <dbReference type="NCBI Taxonomy" id="56"/>
    <lineage>
        <taxon>Bacteria</taxon>
        <taxon>Pseudomonadati</taxon>
        <taxon>Myxococcota</taxon>
        <taxon>Polyangia</taxon>
        <taxon>Polyangiales</taxon>
        <taxon>Polyangiaceae</taxon>
        <taxon>Sorangium</taxon>
    </lineage>
</organism>
<keyword evidence="2" id="KW-0812">Transmembrane</keyword>
<dbReference type="EMBL" id="CP012673">
    <property type="protein sequence ID" value="AUX41058.1"/>
    <property type="molecule type" value="Genomic_DNA"/>
</dbReference>
<accession>A0A2L0EP35</accession>
<keyword evidence="2" id="KW-1133">Transmembrane helix</keyword>
<gene>
    <name evidence="3" type="ORF">SOCE26_024630</name>
</gene>
<dbReference type="Proteomes" id="UP000238348">
    <property type="component" value="Chromosome"/>
</dbReference>
<feature type="transmembrane region" description="Helical" evidence="2">
    <location>
        <begin position="124"/>
        <end position="144"/>
    </location>
</feature>
<feature type="transmembrane region" description="Helical" evidence="2">
    <location>
        <begin position="173"/>
        <end position="193"/>
    </location>
</feature>
<reference evidence="3 4" key="1">
    <citation type="submission" date="2015-09" db="EMBL/GenBank/DDBJ databases">
        <title>Sorangium comparison.</title>
        <authorList>
            <person name="Zaburannyi N."/>
            <person name="Bunk B."/>
            <person name="Overmann J."/>
            <person name="Mueller R."/>
        </authorList>
    </citation>
    <scope>NUCLEOTIDE SEQUENCE [LARGE SCALE GENOMIC DNA]</scope>
    <source>
        <strain evidence="3 4">So ce26</strain>
    </source>
</reference>
<evidence type="ECO:0000313" key="4">
    <source>
        <dbReference type="Proteomes" id="UP000238348"/>
    </source>
</evidence>
<feature type="compositionally biased region" description="Basic and acidic residues" evidence="1">
    <location>
        <begin position="203"/>
        <end position="214"/>
    </location>
</feature>
<name>A0A2L0EP35_SORCE</name>
<proteinExistence type="predicted"/>
<feature type="transmembrane region" description="Helical" evidence="2">
    <location>
        <begin position="89"/>
        <end position="112"/>
    </location>
</feature>
<sequence length="251" mass="25643">MPAFVAPLVGLALGALLAWFSAAARHRPGALRAAEPRLTPGPRGRPLALAALFGGFVFAPVCAYFLVFAPDWSFAYLVDTRRIPSAVDLLLLLVDAGSVPAGFALQGLAAAAGSRPTAQRSMRALVVLAGVPLAGAAIAVLALSRRLALDGTYRQVEGDFGVHPVAGGPLGYALLWMYTMLAAGFAVTVSALVRRPSTAGARAPDEGAHRDARPRAAASAPAPAADPPGPSATRPGRRLGVGKGGRPHRPG</sequence>
<evidence type="ECO:0000256" key="2">
    <source>
        <dbReference type="SAM" id="Phobius"/>
    </source>
</evidence>
<feature type="region of interest" description="Disordered" evidence="1">
    <location>
        <begin position="198"/>
        <end position="251"/>
    </location>
</feature>
<keyword evidence="2" id="KW-0472">Membrane</keyword>
<dbReference type="AlphaFoldDB" id="A0A2L0EP35"/>
<protein>
    <submittedName>
        <fullName evidence="3">Uncharacterized protein</fullName>
    </submittedName>
</protein>
<evidence type="ECO:0000256" key="1">
    <source>
        <dbReference type="SAM" id="MobiDB-lite"/>
    </source>
</evidence>